<evidence type="ECO:0000256" key="6">
    <source>
        <dbReference type="ARBA" id="ARBA00022692"/>
    </source>
</evidence>
<name>V8PJH8_OPHHA</name>
<evidence type="ECO:0000256" key="1">
    <source>
        <dbReference type="ARBA" id="ARBA00004370"/>
    </source>
</evidence>
<comment type="catalytic activity">
    <reaction evidence="13">
        <text>L-seryl-[protein] + ATP = O-phospho-L-seryl-[protein] + ADP + H(+)</text>
        <dbReference type="Rhea" id="RHEA:17989"/>
        <dbReference type="Rhea" id="RHEA-COMP:9863"/>
        <dbReference type="Rhea" id="RHEA-COMP:11604"/>
        <dbReference type="ChEBI" id="CHEBI:15378"/>
        <dbReference type="ChEBI" id="CHEBI:29999"/>
        <dbReference type="ChEBI" id="CHEBI:30616"/>
        <dbReference type="ChEBI" id="CHEBI:83421"/>
        <dbReference type="ChEBI" id="CHEBI:456216"/>
        <dbReference type="EC" id="2.7.11.1"/>
    </reaction>
</comment>
<evidence type="ECO:0000259" key="14">
    <source>
        <dbReference type="PROSITE" id="PS50011"/>
    </source>
</evidence>
<gene>
    <name evidence="15" type="primary">Aatk</name>
    <name evidence="15" type="ORF">L345_00131</name>
</gene>
<dbReference type="FunFam" id="3.30.200.20:FF:000275">
    <property type="entry name" value="Apoptosis associated tyrosine kinase"/>
    <property type="match status" value="1"/>
</dbReference>
<keyword evidence="7" id="KW-0547">Nucleotide-binding</keyword>
<dbReference type="PANTHER" id="PTHR24417">
    <property type="entry name" value="SERINE/THREONINE-PROTEIN KINASE LMTK1"/>
    <property type="match status" value="1"/>
</dbReference>
<dbReference type="PROSITE" id="PS50011">
    <property type="entry name" value="PROTEIN_KINASE_DOM"/>
    <property type="match status" value="1"/>
</dbReference>
<dbReference type="OrthoDB" id="5973359at2759"/>
<keyword evidence="8 15" id="KW-0418">Kinase</keyword>
<dbReference type="GO" id="GO:0005737">
    <property type="term" value="C:cytoplasm"/>
    <property type="evidence" value="ECO:0007669"/>
    <property type="project" value="UniProtKB-ARBA"/>
</dbReference>
<evidence type="ECO:0000256" key="5">
    <source>
        <dbReference type="ARBA" id="ARBA00022679"/>
    </source>
</evidence>
<evidence type="ECO:0000256" key="4">
    <source>
        <dbReference type="ARBA" id="ARBA00022553"/>
    </source>
</evidence>
<dbReference type="PROSITE" id="PS00109">
    <property type="entry name" value="PROTEIN_KINASE_TYR"/>
    <property type="match status" value="1"/>
</dbReference>
<dbReference type="GO" id="GO:0016020">
    <property type="term" value="C:membrane"/>
    <property type="evidence" value="ECO:0007669"/>
    <property type="project" value="UniProtKB-SubCell"/>
</dbReference>
<evidence type="ECO:0000256" key="2">
    <source>
        <dbReference type="ARBA" id="ARBA00012513"/>
    </source>
</evidence>
<dbReference type="GO" id="GO:0007420">
    <property type="term" value="P:brain development"/>
    <property type="evidence" value="ECO:0007669"/>
    <property type="project" value="TreeGrafter"/>
</dbReference>
<dbReference type="GO" id="GO:0012505">
    <property type="term" value="C:endomembrane system"/>
    <property type="evidence" value="ECO:0007669"/>
    <property type="project" value="UniProtKB-ARBA"/>
</dbReference>
<proteinExistence type="predicted"/>
<keyword evidence="11" id="KW-0472">Membrane</keyword>
<keyword evidence="5" id="KW-0808">Transferase</keyword>
<protein>
    <recommendedName>
        <fullName evidence="2">non-specific serine/threonine protein kinase</fullName>
        <ecNumber evidence="2">2.7.11.1</ecNumber>
    </recommendedName>
</protein>
<keyword evidence="4" id="KW-0597">Phosphoprotein</keyword>
<evidence type="ECO:0000256" key="10">
    <source>
        <dbReference type="ARBA" id="ARBA00022989"/>
    </source>
</evidence>
<evidence type="ECO:0000313" key="15">
    <source>
        <dbReference type="EMBL" id="ETE74007.1"/>
    </source>
</evidence>
<comment type="subcellular location">
    <subcellularLocation>
        <location evidence="1">Membrane</location>
    </subcellularLocation>
</comment>
<reference evidence="15 16" key="1">
    <citation type="journal article" date="2013" name="Proc. Natl. Acad. Sci. U.S.A.">
        <title>The king cobra genome reveals dynamic gene evolution and adaptation in the snake venom system.</title>
        <authorList>
            <person name="Vonk F.J."/>
            <person name="Casewell N.R."/>
            <person name="Henkel C.V."/>
            <person name="Heimberg A.M."/>
            <person name="Jansen H.J."/>
            <person name="McCleary R.J."/>
            <person name="Kerkkamp H.M."/>
            <person name="Vos R.A."/>
            <person name="Guerreiro I."/>
            <person name="Calvete J.J."/>
            <person name="Wuster W."/>
            <person name="Woods A.E."/>
            <person name="Logan J.M."/>
            <person name="Harrison R.A."/>
            <person name="Castoe T.A."/>
            <person name="de Koning A.P."/>
            <person name="Pollock D.D."/>
            <person name="Yandell M."/>
            <person name="Calderon D."/>
            <person name="Renjifo C."/>
            <person name="Currier R.B."/>
            <person name="Salgado D."/>
            <person name="Pla D."/>
            <person name="Sanz L."/>
            <person name="Hyder A.S."/>
            <person name="Ribeiro J.M."/>
            <person name="Arntzen J.W."/>
            <person name="van den Thillart G.E."/>
            <person name="Boetzer M."/>
            <person name="Pirovano W."/>
            <person name="Dirks R.P."/>
            <person name="Spaink H.P."/>
            <person name="Duboule D."/>
            <person name="McGlinn E."/>
            <person name="Kini R.M."/>
            <person name="Richardson M.K."/>
        </authorList>
    </citation>
    <scope>NUCLEOTIDE SEQUENCE</scope>
    <source>
        <tissue evidence="15">Blood</tissue>
    </source>
</reference>
<dbReference type="Pfam" id="PF07714">
    <property type="entry name" value="PK_Tyr_Ser-Thr"/>
    <property type="match status" value="1"/>
</dbReference>
<dbReference type="GO" id="GO:0004713">
    <property type="term" value="F:protein tyrosine kinase activity"/>
    <property type="evidence" value="ECO:0007669"/>
    <property type="project" value="TreeGrafter"/>
</dbReference>
<dbReference type="InterPro" id="IPR011009">
    <property type="entry name" value="Kinase-like_dom_sf"/>
</dbReference>
<dbReference type="EMBL" id="AZIM01000013">
    <property type="protein sequence ID" value="ETE74007.1"/>
    <property type="molecule type" value="Genomic_DNA"/>
</dbReference>
<evidence type="ECO:0000256" key="12">
    <source>
        <dbReference type="ARBA" id="ARBA00047899"/>
    </source>
</evidence>
<accession>V8PJH8</accession>
<feature type="non-terminal residue" evidence="15">
    <location>
        <position position="1"/>
    </location>
</feature>
<keyword evidence="16" id="KW-1185">Reference proteome</keyword>
<dbReference type="Proteomes" id="UP000018936">
    <property type="component" value="Unassembled WGS sequence"/>
</dbReference>
<dbReference type="EC" id="2.7.11.1" evidence="2"/>
<evidence type="ECO:0000256" key="7">
    <source>
        <dbReference type="ARBA" id="ARBA00022741"/>
    </source>
</evidence>
<keyword evidence="6" id="KW-0812">Transmembrane</keyword>
<evidence type="ECO:0000256" key="8">
    <source>
        <dbReference type="ARBA" id="ARBA00022777"/>
    </source>
</evidence>
<dbReference type="Gene3D" id="1.10.510.10">
    <property type="entry name" value="Transferase(Phosphotransferase) domain 1"/>
    <property type="match status" value="1"/>
</dbReference>
<dbReference type="GO" id="GO:0004674">
    <property type="term" value="F:protein serine/threonine kinase activity"/>
    <property type="evidence" value="ECO:0007669"/>
    <property type="project" value="UniProtKB-KW"/>
</dbReference>
<dbReference type="PANTHER" id="PTHR24417:SF0">
    <property type="entry name" value="SERINE_THREONINE-PROTEIN KINASE LMTK1"/>
    <property type="match status" value="1"/>
</dbReference>
<evidence type="ECO:0000256" key="3">
    <source>
        <dbReference type="ARBA" id="ARBA00022527"/>
    </source>
</evidence>
<keyword evidence="10" id="KW-1133">Transmembrane helix</keyword>
<evidence type="ECO:0000256" key="13">
    <source>
        <dbReference type="ARBA" id="ARBA00048679"/>
    </source>
</evidence>
<evidence type="ECO:0000313" key="16">
    <source>
        <dbReference type="Proteomes" id="UP000018936"/>
    </source>
</evidence>
<organism evidence="15 16">
    <name type="scientific">Ophiophagus hannah</name>
    <name type="common">King cobra</name>
    <name type="synonym">Naja hannah</name>
    <dbReference type="NCBI Taxonomy" id="8665"/>
    <lineage>
        <taxon>Eukaryota</taxon>
        <taxon>Metazoa</taxon>
        <taxon>Chordata</taxon>
        <taxon>Craniata</taxon>
        <taxon>Vertebrata</taxon>
        <taxon>Euteleostomi</taxon>
        <taxon>Lepidosauria</taxon>
        <taxon>Squamata</taxon>
        <taxon>Bifurcata</taxon>
        <taxon>Unidentata</taxon>
        <taxon>Episquamata</taxon>
        <taxon>Toxicofera</taxon>
        <taxon>Serpentes</taxon>
        <taxon>Colubroidea</taxon>
        <taxon>Elapidae</taxon>
        <taxon>Elapinae</taxon>
        <taxon>Ophiophagus</taxon>
    </lineage>
</organism>
<keyword evidence="3" id="KW-0723">Serine/threonine-protein kinase</keyword>
<evidence type="ECO:0000256" key="11">
    <source>
        <dbReference type="ARBA" id="ARBA00023136"/>
    </source>
</evidence>
<keyword evidence="9" id="KW-0067">ATP-binding</keyword>
<dbReference type="AlphaFoldDB" id="V8PJH8"/>
<sequence length="231" mass="25877">MGRKSGDTEKEPRPKGVDLVFLGEVNAGLSSTQVVVKELKASASVQDQMQFLEEAQPYRALQHTNLLQCLAQCAEVTPYLLVMEFCPLGDLKGYLRSCHAAEALAPDPLTLQRMACEVSCGLLHLHRNNYVHSDLALRNCLLTADLTVKIGDYGLSHCKYKVAQKFKLMQKMAGPALLEMRSLGVTIWELFELGGQPYCHYSDRQVLTYAIKEQQLKLPKPQLPLSLSDRW</sequence>
<feature type="domain" description="Protein kinase" evidence="14">
    <location>
        <begin position="1"/>
        <end position="231"/>
    </location>
</feature>
<dbReference type="GO" id="GO:0005524">
    <property type="term" value="F:ATP binding"/>
    <property type="evidence" value="ECO:0007669"/>
    <property type="project" value="UniProtKB-KW"/>
</dbReference>
<comment type="catalytic activity">
    <reaction evidence="12">
        <text>L-threonyl-[protein] + ATP = O-phospho-L-threonyl-[protein] + ADP + H(+)</text>
        <dbReference type="Rhea" id="RHEA:46608"/>
        <dbReference type="Rhea" id="RHEA-COMP:11060"/>
        <dbReference type="Rhea" id="RHEA-COMP:11605"/>
        <dbReference type="ChEBI" id="CHEBI:15378"/>
        <dbReference type="ChEBI" id="CHEBI:30013"/>
        <dbReference type="ChEBI" id="CHEBI:30616"/>
        <dbReference type="ChEBI" id="CHEBI:61977"/>
        <dbReference type="ChEBI" id="CHEBI:456216"/>
        <dbReference type="EC" id="2.7.11.1"/>
    </reaction>
</comment>
<dbReference type="InterPro" id="IPR008266">
    <property type="entry name" value="Tyr_kinase_AS"/>
</dbReference>
<dbReference type="InterPro" id="IPR001245">
    <property type="entry name" value="Ser-Thr/Tyr_kinase_cat_dom"/>
</dbReference>
<evidence type="ECO:0000256" key="9">
    <source>
        <dbReference type="ARBA" id="ARBA00022840"/>
    </source>
</evidence>
<dbReference type="InterPro" id="IPR000719">
    <property type="entry name" value="Prot_kinase_dom"/>
</dbReference>
<dbReference type="SUPFAM" id="SSF56112">
    <property type="entry name" value="Protein kinase-like (PK-like)"/>
    <property type="match status" value="1"/>
</dbReference>
<comment type="caution">
    <text evidence="15">The sequence shown here is derived from an EMBL/GenBank/DDBJ whole genome shotgun (WGS) entry which is preliminary data.</text>
</comment>